<dbReference type="EMBL" id="GG666507">
    <property type="protein sequence ID" value="EEN61135.1"/>
    <property type="molecule type" value="Genomic_DNA"/>
</dbReference>
<reference evidence="1" key="1">
    <citation type="journal article" date="2008" name="Nature">
        <title>The amphioxus genome and the evolution of the chordate karyotype.</title>
        <authorList>
            <consortium name="US DOE Joint Genome Institute (JGI-PGF)"/>
            <person name="Putnam N.H."/>
            <person name="Butts T."/>
            <person name="Ferrier D.E.K."/>
            <person name="Furlong R.F."/>
            <person name="Hellsten U."/>
            <person name="Kawashima T."/>
            <person name="Robinson-Rechavi M."/>
            <person name="Shoguchi E."/>
            <person name="Terry A."/>
            <person name="Yu J.-K."/>
            <person name="Benito-Gutierrez E.L."/>
            <person name="Dubchak I."/>
            <person name="Garcia-Fernandez J."/>
            <person name="Gibson-Brown J.J."/>
            <person name="Grigoriev I.V."/>
            <person name="Horton A.C."/>
            <person name="de Jong P.J."/>
            <person name="Jurka J."/>
            <person name="Kapitonov V.V."/>
            <person name="Kohara Y."/>
            <person name="Kuroki Y."/>
            <person name="Lindquist E."/>
            <person name="Lucas S."/>
            <person name="Osoegawa K."/>
            <person name="Pennacchio L.A."/>
            <person name="Salamov A.A."/>
            <person name="Satou Y."/>
            <person name="Sauka-Spengler T."/>
            <person name="Schmutz J."/>
            <person name="Shin-I T."/>
            <person name="Toyoda A."/>
            <person name="Bronner-Fraser M."/>
            <person name="Fujiyama A."/>
            <person name="Holland L.Z."/>
            <person name="Holland P.W.H."/>
            <person name="Satoh N."/>
            <person name="Rokhsar D.S."/>
        </authorList>
    </citation>
    <scope>NUCLEOTIDE SEQUENCE [LARGE SCALE GENOMIC DNA]</scope>
    <source>
        <strain evidence="1">S238N-H82</strain>
        <tissue evidence="1">Testes</tissue>
    </source>
</reference>
<name>C3YEP1_BRAFL</name>
<organism>
    <name type="scientific">Branchiostoma floridae</name>
    <name type="common">Florida lancelet</name>
    <name type="synonym">Amphioxus</name>
    <dbReference type="NCBI Taxonomy" id="7739"/>
    <lineage>
        <taxon>Eukaryota</taxon>
        <taxon>Metazoa</taxon>
        <taxon>Chordata</taxon>
        <taxon>Cephalochordata</taxon>
        <taxon>Leptocardii</taxon>
        <taxon>Amphioxiformes</taxon>
        <taxon>Branchiostomatidae</taxon>
        <taxon>Branchiostoma</taxon>
    </lineage>
</organism>
<accession>C3YEP1</accession>
<protein>
    <submittedName>
        <fullName evidence="1">Uncharacterized protein</fullName>
    </submittedName>
</protein>
<sequence>MSTNTKYISWRAPQQQLSRSVTILTKSHQKRLQQDLAELRRQLNEVRIGWRRCNKGERWKTLGMMYKITNGLVAILPTHISIELYDASVTLQSMHFTQGQFPSGTASPPTSLTAPHWLHSRACCCHHIVQTLRLLRLRDIPTRKFADYELALEERVGSVASSVRPQAAFDLI</sequence>
<dbReference type="AlphaFoldDB" id="C3YEP1"/>
<gene>
    <name evidence="1" type="ORF">BRAFLDRAFT_80940</name>
</gene>
<dbReference type="InParanoid" id="C3YEP1"/>
<evidence type="ECO:0000313" key="1">
    <source>
        <dbReference type="EMBL" id="EEN61135.1"/>
    </source>
</evidence>
<proteinExistence type="predicted"/>